<dbReference type="GO" id="GO:0019005">
    <property type="term" value="C:SCF ubiquitin ligase complex"/>
    <property type="evidence" value="ECO:0007669"/>
    <property type="project" value="TreeGrafter"/>
</dbReference>
<keyword evidence="4" id="KW-1185">Reference proteome</keyword>
<keyword evidence="1" id="KW-1133">Transmembrane helix</keyword>
<dbReference type="InterPro" id="IPR032675">
    <property type="entry name" value="LRR_dom_sf"/>
</dbReference>
<dbReference type="PANTHER" id="PTHR13318:SF74">
    <property type="entry name" value="OS02G0658500 PROTEIN"/>
    <property type="match status" value="1"/>
</dbReference>
<dbReference type="Proteomes" id="UP000541444">
    <property type="component" value="Unassembled WGS sequence"/>
</dbReference>
<name>A0A7J7P824_9MAGN</name>
<dbReference type="InterPro" id="IPR006553">
    <property type="entry name" value="Leu-rich_rpt_Cys-con_subtyp"/>
</dbReference>
<sequence length="525" mass="57654">MPYSSKPPLKRPPSWPDLWFKDKALKHVLFKMQLDSLTKPPLSNPNLGVAGTDFTSLLSDELLLGILLKLPESQRNLNSIVCKRWMMLLGRLVISIKLLDWGFLDSGKLVSRFPNLTDVDLARACIDSPKNSGIILSHRLISVHLDSEFSSGGFICDANVIPSDLIDRGLSVLACGCPNLRRLVLFAATEAGLLSVAEECPTLQELELHRCTDLALRGISACKNLQILKLIGSVDGFYDSVISDIGLTILGHGCKRLVKLELSGCEGSYDGIKAIGQCCQMLEELTLSNHRMDGGWMAALSSCGNLKTLRLQSCKRIDSSTGPIEYLGSCPTLETLHLQRCQLRDKESINALFLVCVAVREIVFQECWGLDSEMFSIASICRRVKILSLEGCSTLTTEGLESVVLSWVELQSLRVVSCNKIKDSEITPALSSLFSALKELKWRPDTRSLLSSSLGGTGVGKKGGRFFKRNRQGEPIILNMPTFTVLGEFGVAHYIQCKFFNSNFSLNVLTVAALFLLVPGLLLQG</sequence>
<comment type="caution">
    <text evidence="3">The sequence shown here is derived from an EMBL/GenBank/DDBJ whole genome shotgun (WGS) entry which is preliminary data.</text>
</comment>
<evidence type="ECO:0000259" key="2">
    <source>
        <dbReference type="Pfam" id="PF25372"/>
    </source>
</evidence>
<dbReference type="SUPFAM" id="SSF52047">
    <property type="entry name" value="RNI-like"/>
    <property type="match status" value="2"/>
</dbReference>
<evidence type="ECO:0000313" key="3">
    <source>
        <dbReference type="EMBL" id="KAF6175412.1"/>
    </source>
</evidence>
<dbReference type="Pfam" id="PF25372">
    <property type="entry name" value="DUF7885"/>
    <property type="match status" value="1"/>
</dbReference>
<organism evidence="3 4">
    <name type="scientific">Kingdonia uniflora</name>
    <dbReference type="NCBI Taxonomy" id="39325"/>
    <lineage>
        <taxon>Eukaryota</taxon>
        <taxon>Viridiplantae</taxon>
        <taxon>Streptophyta</taxon>
        <taxon>Embryophyta</taxon>
        <taxon>Tracheophyta</taxon>
        <taxon>Spermatophyta</taxon>
        <taxon>Magnoliopsida</taxon>
        <taxon>Ranunculales</taxon>
        <taxon>Circaeasteraceae</taxon>
        <taxon>Kingdonia</taxon>
    </lineage>
</organism>
<accession>A0A7J7P824</accession>
<dbReference type="InterPro" id="IPR057207">
    <property type="entry name" value="FBXL15_LRR"/>
</dbReference>
<proteinExistence type="predicted"/>
<dbReference type="AlphaFoldDB" id="A0A7J7P824"/>
<dbReference type="SMART" id="SM00367">
    <property type="entry name" value="LRR_CC"/>
    <property type="match status" value="4"/>
</dbReference>
<keyword evidence="1" id="KW-0472">Membrane</keyword>
<dbReference type="OrthoDB" id="550575at2759"/>
<dbReference type="SUPFAM" id="SSF81383">
    <property type="entry name" value="F-box domain"/>
    <property type="match status" value="1"/>
</dbReference>
<dbReference type="PANTHER" id="PTHR13318">
    <property type="entry name" value="PARTNER OF PAIRED, ISOFORM B-RELATED"/>
    <property type="match status" value="1"/>
</dbReference>
<feature type="domain" description="F-box/LRR-repeat protein 15-like leucin rich repeat" evidence="2">
    <location>
        <begin position="208"/>
        <end position="343"/>
    </location>
</feature>
<evidence type="ECO:0000313" key="4">
    <source>
        <dbReference type="Proteomes" id="UP000541444"/>
    </source>
</evidence>
<evidence type="ECO:0000256" key="1">
    <source>
        <dbReference type="SAM" id="Phobius"/>
    </source>
</evidence>
<keyword evidence="1" id="KW-0812">Transmembrane</keyword>
<feature type="transmembrane region" description="Helical" evidence="1">
    <location>
        <begin position="504"/>
        <end position="523"/>
    </location>
</feature>
<protein>
    <recommendedName>
        <fullName evidence="2">F-box/LRR-repeat protein 15-like leucin rich repeat domain-containing protein</fullName>
    </recommendedName>
</protein>
<reference evidence="3 4" key="1">
    <citation type="journal article" date="2020" name="IScience">
        <title>Genome Sequencing of the Endangered Kingdonia uniflora (Circaeasteraceae, Ranunculales) Reveals Potential Mechanisms of Evolutionary Specialization.</title>
        <authorList>
            <person name="Sun Y."/>
            <person name="Deng T."/>
            <person name="Zhang A."/>
            <person name="Moore M.J."/>
            <person name="Landis J.B."/>
            <person name="Lin N."/>
            <person name="Zhang H."/>
            <person name="Zhang X."/>
            <person name="Huang J."/>
            <person name="Zhang X."/>
            <person name="Sun H."/>
            <person name="Wang H."/>
        </authorList>
    </citation>
    <scope>NUCLEOTIDE SEQUENCE [LARGE SCALE GENOMIC DNA]</scope>
    <source>
        <strain evidence="3">TB1705</strain>
        <tissue evidence="3">Leaf</tissue>
    </source>
</reference>
<dbReference type="Gene3D" id="3.80.10.10">
    <property type="entry name" value="Ribonuclease Inhibitor"/>
    <property type="match status" value="2"/>
</dbReference>
<dbReference type="GO" id="GO:0031146">
    <property type="term" value="P:SCF-dependent proteasomal ubiquitin-dependent protein catabolic process"/>
    <property type="evidence" value="ECO:0007669"/>
    <property type="project" value="TreeGrafter"/>
</dbReference>
<gene>
    <name evidence="3" type="ORF">GIB67_036503</name>
</gene>
<dbReference type="EMBL" id="JACGCM010000188">
    <property type="protein sequence ID" value="KAF6175412.1"/>
    <property type="molecule type" value="Genomic_DNA"/>
</dbReference>
<dbReference type="FunFam" id="3.80.10.10:FF:002340">
    <property type="entry name" value="Uncharacterized protein"/>
    <property type="match status" value="1"/>
</dbReference>
<dbReference type="InterPro" id="IPR036047">
    <property type="entry name" value="F-box-like_dom_sf"/>
</dbReference>